<protein>
    <submittedName>
        <fullName evidence="2">Uncharacterized protein</fullName>
    </submittedName>
</protein>
<keyword evidence="3" id="KW-1185">Reference proteome</keyword>
<organism evidence="2 3">
    <name type="scientific">Cylindrobasidium torrendii FP15055 ss-10</name>
    <dbReference type="NCBI Taxonomy" id="1314674"/>
    <lineage>
        <taxon>Eukaryota</taxon>
        <taxon>Fungi</taxon>
        <taxon>Dikarya</taxon>
        <taxon>Basidiomycota</taxon>
        <taxon>Agaricomycotina</taxon>
        <taxon>Agaricomycetes</taxon>
        <taxon>Agaricomycetidae</taxon>
        <taxon>Agaricales</taxon>
        <taxon>Marasmiineae</taxon>
        <taxon>Physalacriaceae</taxon>
        <taxon>Cylindrobasidium</taxon>
    </lineage>
</organism>
<dbReference type="EMBL" id="KN880852">
    <property type="protein sequence ID" value="KIY61910.1"/>
    <property type="molecule type" value="Genomic_DNA"/>
</dbReference>
<evidence type="ECO:0000313" key="3">
    <source>
        <dbReference type="Proteomes" id="UP000054007"/>
    </source>
</evidence>
<feature type="compositionally biased region" description="Polar residues" evidence="1">
    <location>
        <begin position="97"/>
        <end position="109"/>
    </location>
</feature>
<name>A0A0D7AV75_9AGAR</name>
<reference evidence="2 3" key="1">
    <citation type="journal article" date="2015" name="Fungal Genet. Biol.">
        <title>Evolution of novel wood decay mechanisms in Agaricales revealed by the genome sequences of Fistulina hepatica and Cylindrobasidium torrendii.</title>
        <authorList>
            <person name="Floudas D."/>
            <person name="Held B.W."/>
            <person name="Riley R."/>
            <person name="Nagy L.G."/>
            <person name="Koehler G."/>
            <person name="Ransdell A.S."/>
            <person name="Younus H."/>
            <person name="Chow J."/>
            <person name="Chiniquy J."/>
            <person name="Lipzen A."/>
            <person name="Tritt A."/>
            <person name="Sun H."/>
            <person name="Haridas S."/>
            <person name="LaButti K."/>
            <person name="Ohm R.A."/>
            <person name="Kues U."/>
            <person name="Blanchette R.A."/>
            <person name="Grigoriev I.V."/>
            <person name="Minto R.E."/>
            <person name="Hibbett D.S."/>
        </authorList>
    </citation>
    <scope>NUCLEOTIDE SEQUENCE [LARGE SCALE GENOMIC DNA]</scope>
    <source>
        <strain evidence="2 3">FP15055 ss-10</strain>
    </source>
</reference>
<evidence type="ECO:0000256" key="1">
    <source>
        <dbReference type="SAM" id="MobiDB-lite"/>
    </source>
</evidence>
<evidence type="ECO:0000313" key="2">
    <source>
        <dbReference type="EMBL" id="KIY61910.1"/>
    </source>
</evidence>
<gene>
    <name evidence="2" type="ORF">CYLTODRAFT_415113</name>
</gene>
<proteinExistence type="predicted"/>
<accession>A0A0D7AV75</accession>
<feature type="non-terminal residue" evidence="2">
    <location>
        <position position="1"/>
    </location>
</feature>
<feature type="region of interest" description="Disordered" evidence="1">
    <location>
        <begin position="86"/>
        <end position="133"/>
    </location>
</feature>
<dbReference type="AlphaFoldDB" id="A0A0D7AV75"/>
<dbReference type="Proteomes" id="UP000054007">
    <property type="component" value="Unassembled WGS sequence"/>
</dbReference>
<sequence>VQYNEDRVCVDARPSRGGEEAVRLQRRIIPNDTIPVARWSSGIPSRKLKSQLSWLVEVMAAVFCPRLYLTQRKERRIVLGSRELSGHGQAEMYPESQPRSRGKGQQSAESVERSVRMSWRCEPSVEGRNQGARTSRDSVALVQVDIDTKAYRCRSMRAKALDEDDAGEQRGGVYGVYDRRDPRRTMNGRNKVAYDMNSMKFMRNGALITHHRIGSLLVWRTVSLCRAFMNREVGRWMHRSLGSEGAMPGSRTRGGGRIFGRPQCGMAGVRILDGRRSGVLSKSGRDTTITATARTTMLPTWEMK</sequence>